<dbReference type="InterPro" id="IPR017693">
    <property type="entry name" value="Phosphonate_metab_PhnP"/>
</dbReference>
<dbReference type="InterPro" id="IPR035682">
    <property type="entry name" value="PhnP_MBL"/>
</dbReference>
<organism evidence="2 3">
    <name type="scientific">Motilimonas pumila</name>
    <dbReference type="NCBI Taxonomy" id="2303987"/>
    <lineage>
        <taxon>Bacteria</taxon>
        <taxon>Pseudomonadati</taxon>
        <taxon>Pseudomonadota</taxon>
        <taxon>Gammaproteobacteria</taxon>
        <taxon>Alteromonadales</taxon>
        <taxon>Alteromonadales genera incertae sedis</taxon>
        <taxon>Motilimonas</taxon>
    </lineage>
</organism>
<dbReference type="PANTHER" id="PTHR42663:SF6">
    <property type="entry name" value="HYDROLASE C777.06C-RELATED"/>
    <property type="match status" value="1"/>
</dbReference>
<evidence type="ECO:0000313" key="3">
    <source>
        <dbReference type="Proteomes" id="UP000283255"/>
    </source>
</evidence>
<accession>A0A418YEZ9</accession>
<evidence type="ECO:0000259" key="1">
    <source>
        <dbReference type="Pfam" id="PF12706"/>
    </source>
</evidence>
<dbReference type="InterPro" id="IPR001279">
    <property type="entry name" value="Metallo-B-lactamas"/>
</dbReference>
<reference evidence="2 3" key="1">
    <citation type="submission" date="2018-09" db="EMBL/GenBank/DDBJ databases">
        <authorList>
            <person name="Wang F."/>
        </authorList>
    </citation>
    <scope>NUCLEOTIDE SEQUENCE [LARGE SCALE GENOMIC DNA]</scope>
    <source>
        <strain evidence="2 3">PLHSC7-2</strain>
    </source>
</reference>
<protein>
    <submittedName>
        <fullName evidence="2">Phosphonate metabolism protein PhnP</fullName>
    </submittedName>
</protein>
<sequence length="271" mass="30130">MTLTLLGTGNVQGSPVYGCLCNACERARCEPKYRRRLCSAMLQVAGHTLLIDANRSDLCERFAANSISAILLTHYHMDHVQSLFQLRWSKVAPIPVYQPNDDKGCDDLFKHPGILAFQPANEMGREFCLPSLPDLRITALALNHSKPCNGYLFNYSNATLAYLTDTCELPKATWQALHKASPQYIAIDCSFAPGTVDHNHNNLTQVLAMAKAMPKSHWLLTHIGHDLDAYLMQHTPSLPDNITIARDEMTLTLAENQDPEAAISKLDENVT</sequence>
<dbReference type="PANTHER" id="PTHR42663">
    <property type="entry name" value="HYDROLASE C777.06C-RELATED-RELATED"/>
    <property type="match status" value="1"/>
</dbReference>
<dbReference type="Gene3D" id="3.60.15.10">
    <property type="entry name" value="Ribonuclease Z/Hydroxyacylglutathione hydrolase-like"/>
    <property type="match status" value="1"/>
</dbReference>
<dbReference type="GO" id="GO:0019700">
    <property type="term" value="P:organic phosphonate catabolic process"/>
    <property type="evidence" value="ECO:0007669"/>
    <property type="project" value="InterPro"/>
</dbReference>
<dbReference type="Proteomes" id="UP000283255">
    <property type="component" value="Unassembled WGS sequence"/>
</dbReference>
<dbReference type="InterPro" id="IPR036866">
    <property type="entry name" value="RibonucZ/Hydroxyglut_hydro"/>
</dbReference>
<reference evidence="2 3" key="2">
    <citation type="submission" date="2019-01" db="EMBL/GenBank/DDBJ databases">
        <title>Motilimonas pumilus sp. nov., isolated from the gut of sea cucumber (Apostichopus japonicus).</title>
        <authorList>
            <person name="Wang F.-Q."/>
            <person name="Ren L.-H."/>
            <person name="Lin Y.-W."/>
            <person name="Sun G.-H."/>
            <person name="Du Z.-J."/>
            <person name="Zhao J.-X."/>
            <person name="Liu X.-J."/>
            <person name="Liu L.-J."/>
        </authorList>
    </citation>
    <scope>NUCLEOTIDE SEQUENCE [LARGE SCALE GENOMIC DNA]</scope>
    <source>
        <strain evidence="2 3">PLHSC7-2</strain>
    </source>
</reference>
<dbReference type="GO" id="GO:0008081">
    <property type="term" value="F:phosphoric diester hydrolase activity"/>
    <property type="evidence" value="ECO:0007669"/>
    <property type="project" value="InterPro"/>
</dbReference>
<dbReference type="EMBL" id="QZCH01000011">
    <property type="protein sequence ID" value="RJG47777.1"/>
    <property type="molecule type" value="Genomic_DNA"/>
</dbReference>
<comment type="caution">
    <text evidence="2">The sequence shown here is derived from an EMBL/GenBank/DDBJ whole genome shotgun (WGS) entry which is preliminary data.</text>
</comment>
<evidence type="ECO:0000313" key="2">
    <source>
        <dbReference type="EMBL" id="RJG47777.1"/>
    </source>
</evidence>
<name>A0A418YEZ9_9GAMM</name>
<keyword evidence="3" id="KW-1185">Reference proteome</keyword>
<dbReference type="Pfam" id="PF12706">
    <property type="entry name" value="Lactamase_B_2"/>
    <property type="match status" value="1"/>
</dbReference>
<dbReference type="AlphaFoldDB" id="A0A418YEZ9"/>
<dbReference type="NCBIfam" id="TIGR03307">
    <property type="entry name" value="PhnP"/>
    <property type="match status" value="1"/>
</dbReference>
<feature type="domain" description="Metallo-beta-lactamase" evidence="1">
    <location>
        <begin position="64"/>
        <end position="223"/>
    </location>
</feature>
<dbReference type="SUPFAM" id="SSF56281">
    <property type="entry name" value="Metallo-hydrolase/oxidoreductase"/>
    <property type="match status" value="1"/>
</dbReference>
<proteinExistence type="predicted"/>
<dbReference type="OrthoDB" id="9803916at2"/>
<dbReference type="CDD" id="cd07736">
    <property type="entry name" value="PhnP-like_MBL-fold"/>
    <property type="match status" value="1"/>
</dbReference>
<gene>
    <name evidence="2" type="primary">phnP</name>
    <name evidence="2" type="ORF">D1Z90_09755</name>
</gene>